<dbReference type="InterPro" id="IPR049730">
    <property type="entry name" value="SNF2/RAD54-like_C"/>
</dbReference>
<accession>A0A3A4P8R9</accession>
<dbReference type="InterPro" id="IPR027417">
    <property type="entry name" value="P-loop_NTPase"/>
</dbReference>
<keyword evidence="5" id="KW-0175">Coiled coil</keyword>
<evidence type="ECO:0000256" key="4">
    <source>
        <dbReference type="ARBA" id="ARBA00022840"/>
    </source>
</evidence>
<dbReference type="PANTHER" id="PTHR45766:SF6">
    <property type="entry name" value="SWI_SNF-RELATED MATRIX-ASSOCIATED ACTIN-DEPENDENT REGULATOR OF CHROMATIN SUBFAMILY A-LIKE PROTEIN 1"/>
    <property type="match status" value="1"/>
</dbReference>
<dbReference type="Proteomes" id="UP000265882">
    <property type="component" value="Unassembled WGS sequence"/>
</dbReference>
<dbReference type="Pfam" id="PF00176">
    <property type="entry name" value="SNF2-rel_dom"/>
    <property type="match status" value="1"/>
</dbReference>
<dbReference type="InterPro" id="IPR000330">
    <property type="entry name" value="SNF2_N"/>
</dbReference>
<dbReference type="EMBL" id="QZKU01000036">
    <property type="protein sequence ID" value="RJP24374.1"/>
    <property type="molecule type" value="Genomic_DNA"/>
</dbReference>
<dbReference type="SMART" id="SM00487">
    <property type="entry name" value="DEXDc"/>
    <property type="match status" value="1"/>
</dbReference>
<dbReference type="GO" id="GO:0016787">
    <property type="term" value="F:hydrolase activity"/>
    <property type="evidence" value="ECO:0007669"/>
    <property type="project" value="UniProtKB-KW"/>
</dbReference>
<evidence type="ECO:0000313" key="9">
    <source>
        <dbReference type="Proteomes" id="UP000265882"/>
    </source>
</evidence>
<dbReference type="InterPro" id="IPR057342">
    <property type="entry name" value="DEXDc_RapA"/>
</dbReference>
<dbReference type="PROSITE" id="PS51192">
    <property type="entry name" value="HELICASE_ATP_BIND_1"/>
    <property type="match status" value="1"/>
</dbReference>
<evidence type="ECO:0000256" key="5">
    <source>
        <dbReference type="SAM" id="Coils"/>
    </source>
</evidence>
<dbReference type="GO" id="GO:0004386">
    <property type="term" value="F:helicase activity"/>
    <property type="evidence" value="ECO:0007669"/>
    <property type="project" value="UniProtKB-KW"/>
</dbReference>
<name>A0A3A4P8R9_ABYX5</name>
<dbReference type="CDD" id="cd18011">
    <property type="entry name" value="DEXDc_RapA"/>
    <property type="match status" value="1"/>
</dbReference>
<dbReference type="SUPFAM" id="SSF52540">
    <property type="entry name" value="P-loop containing nucleoside triphosphate hydrolases"/>
    <property type="match status" value="2"/>
</dbReference>
<evidence type="ECO:0000256" key="3">
    <source>
        <dbReference type="ARBA" id="ARBA00022806"/>
    </source>
</evidence>
<keyword evidence="1" id="KW-0547">Nucleotide-binding</keyword>
<keyword evidence="4" id="KW-0067">ATP-binding</keyword>
<dbReference type="InterPro" id="IPR024975">
    <property type="entry name" value="NOV_C"/>
</dbReference>
<reference evidence="8 9" key="1">
    <citation type="journal article" date="2017" name="ISME J.">
        <title>Energy and carbon metabolisms in a deep terrestrial subsurface fluid microbial community.</title>
        <authorList>
            <person name="Momper L."/>
            <person name="Jungbluth S.P."/>
            <person name="Lee M.D."/>
            <person name="Amend J.P."/>
        </authorList>
    </citation>
    <scope>NUCLEOTIDE SEQUENCE [LARGE SCALE GENOMIC DNA]</scope>
    <source>
        <strain evidence="8">SURF_5</strain>
    </source>
</reference>
<dbReference type="Pfam" id="PF00271">
    <property type="entry name" value="Helicase_C"/>
    <property type="match status" value="1"/>
</dbReference>
<evidence type="ECO:0000313" key="8">
    <source>
        <dbReference type="EMBL" id="RJP24374.1"/>
    </source>
</evidence>
<feature type="domain" description="Helicase C-terminal" evidence="7">
    <location>
        <begin position="493"/>
        <end position="646"/>
    </location>
</feature>
<proteinExistence type="predicted"/>
<dbReference type="PROSITE" id="PS51194">
    <property type="entry name" value="HELICASE_CTER"/>
    <property type="match status" value="1"/>
</dbReference>
<organism evidence="8 9">
    <name type="scientific">Abyssobacteria bacterium (strain SURF_5)</name>
    <dbReference type="NCBI Taxonomy" id="2093360"/>
    <lineage>
        <taxon>Bacteria</taxon>
        <taxon>Pseudomonadati</taxon>
        <taxon>Candidatus Hydrogenedentota</taxon>
        <taxon>Candidatus Abyssobacteria</taxon>
    </lineage>
</organism>
<feature type="coiled-coil region" evidence="5">
    <location>
        <begin position="953"/>
        <end position="1012"/>
    </location>
</feature>
<keyword evidence="3" id="KW-0347">Helicase</keyword>
<sequence length="1172" mass="133728">MAKLEDLKRGASVKGILPDGLVTIIDVKWHGSAVVEVTYKDASGRPANELLYRDQESSLEIVTQGTPFSFDSDGAHFRLASEARRISLAHLFDPLLAIHTSIVEPLPHQITAVYEAMLPRQPLRFLLADDPGAGKTIMAGLLIKELIIRGDLHRCLICCPGNLAEQWQDELDSKFHLPFEIVDRATIEASRTGNPYGEKNLVVSRLDLMSRSDDIIAKLNQTDWDVIVVDEAHKMHASFFSGEIKETKRYKLGRVLGRLSRHFLLMTATPHNGKEEDFQLFMALLDADRFEGRFRDGVHSANASDLMRRVTKEGLLKFDGKPLFPERWANTVSYKLSDLEAKLYFAVTEYVRDEMNRADRLAAEGEGRRKNLVGFALTILQRRLASSPEAILQSLRRRRERLEKRLREEKIVKRGSELPLDTTRELPNITEDDIHDLDDAPDAEVETTEEAVVDQASAARTIAELEAEIATLKHLEDLALKVRKSQLDKKWEELSRLLQNNSEMFDAQGYRRKLILFTEHRDTLNYLSDRLAGLLGRPEAIVSIHGGMGREERRNTQEKFTQDKDVQILVATDAAGEGINLQRAHLMVNYDLPWNPNRIEQRFGRIHRIGQTEVCHLWNLVAEETREGEVYHRLLKKIDEQRKALGGRVFDVLGKLFQDKPLRDLLIEAIRYGEQPEVREKLFRVVDQVVDRSRLEQLLADCALSRECLDAAAVRRIKEDMERADARRLQPHFIASFFIEAFRLLGGTIREREPRRYEITHVPATIRNRDRQIGTGAPVLTRYERITFHKEEISVPGKPLAAFVCPGHPLLDSTIDIILERYRDLLRRGSILVDEKETGDEDVRALFYIEHSIQDGRSDRQGNRRIASRQLQFVEMQPHGRTRMAGYAPYLDYRPATEEEQRLLRSNIADSWLKENVEDKAVSFAIEHLVQKHLGEVKRFREELIAKTMAAVKDRLTKEINYWDHRAEELKAQENVGKSNSRINSGKARERANELEARLKKRMDDLEQERRLSPLPPVVIGGALIAPINLLRSLKGEIDTQPAIFAKETARIEQIAMQAVITKEHQLGRYPRDVSDQNLGYDVESAIPDTGKLLFIEVKGRASGAATVTISKNEILTALNKPDDFLLAIVEVEGARANAPVYVSQPFQKEPDFGVTSVNYNLKELLRRGQVR</sequence>
<dbReference type="Gene3D" id="3.40.50.300">
    <property type="entry name" value="P-loop containing nucleotide triphosphate hydrolases"/>
    <property type="match status" value="1"/>
</dbReference>
<dbReference type="PANTHER" id="PTHR45766">
    <property type="entry name" value="DNA ANNEALING HELICASE AND ENDONUCLEASE ZRANB3 FAMILY MEMBER"/>
    <property type="match status" value="1"/>
</dbReference>
<protein>
    <submittedName>
        <fullName evidence="8">DUF3883 domain-containing protein</fullName>
    </submittedName>
</protein>
<dbReference type="InterPro" id="IPR038718">
    <property type="entry name" value="SNF2-like_sf"/>
</dbReference>
<evidence type="ECO:0000259" key="7">
    <source>
        <dbReference type="PROSITE" id="PS51194"/>
    </source>
</evidence>
<gene>
    <name evidence="8" type="ORF">C4520_04210</name>
</gene>
<evidence type="ECO:0000256" key="2">
    <source>
        <dbReference type="ARBA" id="ARBA00022801"/>
    </source>
</evidence>
<evidence type="ECO:0000259" key="6">
    <source>
        <dbReference type="PROSITE" id="PS51192"/>
    </source>
</evidence>
<dbReference type="CDD" id="cd18793">
    <property type="entry name" value="SF2_C_SNF"/>
    <property type="match status" value="1"/>
</dbReference>
<dbReference type="InterPro" id="IPR001650">
    <property type="entry name" value="Helicase_C-like"/>
</dbReference>
<dbReference type="GO" id="GO:0005524">
    <property type="term" value="F:ATP binding"/>
    <property type="evidence" value="ECO:0007669"/>
    <property type="project" value="UniProtKB-KW"/>
</dbReference>
<evidence type="ECO:0000256" key="1">
    <source>
        <dbReference type="ARBA" id="ARBA00022741"/>
    </source>
</evidence>
<comment type="caution">
    <text evidence="8">The sequence shown here is derived from an EMBL/GenBank/DDBJ whole genome shotgun (WGS) entry which is preliminary data.</text>
</comment>
<dbReference type="Gene3D" id="3.40.50.10810">
    <property type="entry name" value="Tandem AAA-ATPase domain"/>
    <property type="match status" value="1"/>
</dbReference>
<dbReference type="AlphaFoldDB" id="A0A3A4P8R9"/>
<dbReference type="Pfam" id="PF13020">
    <property type="entry name" value="NOV_C"/>
    <property type="match status" value="1"/>
</dbReference>
<keyword evidence="2" id="KW-0378">Hydrolase</keyword>
<dbReference type="SMART" id="SM00490">
    <property type="entry name" value="HELICc"/>
    <property type="match status" value="1"/>
</dbReference>
<dbReference type="InterPro" id="IPR014001">
    <property type="entry name" value="Helicase_ATP-bd"/>
</dbReference>
<feature type="domain" description="Helicase ATP-binding" evidence="6">
    <location>
        <begin position="116"/>
        <end position="288"/>
    </location>
</feature>